<dbReference type="OrthoDB" id="10255539at2759"/>
<dbReference type="GO" id="GO:0051301">
    <property type="term" value="P:cell division"/>
    <property type="evidence" value="ECO:0007669"/>
    <property type="project" value="UniProtKB-KW"/>
</dbReference>
<dbReference type="SUPFAM" id="SSF75553">
    <property type="entry name" value="Smc hinge domain"/>
    <property type="match status" value="1"/>
</dbReference>
<comment type="similarity">
    <text evidence="2">Belongs to the SMC family. SMC2 subfamily.</text>
</comment>
<comment type="subcellular location">
    <subcellularLocation>
        <location evidence="1 11">Nucleus</location>
    </subcellularLocation>
</comment>
<dbReference type="GO" id="GO:0000793">
    <property type="term" value="C:condensed chromosome"/>
    <property type="evidence" value="ECO:0007669"/>
    <property type="project" value="UniProtKB-ARBA"/>
</dbReference>
<dbReference type="GO" id="GO:0030261">
    <property type="term" value="P:chromosome condensation"/>
    <property type="evidence" value="ECO:0007669"/>
    <property type="project" value="UniProtKB-KW"/>
</dbReference>
<dbReference type="SUPFAM" id="SSF52540">
    <property type="entry name" value="P-loop containing nucleoside triphosphate hydrolases"/>
    <property type="match status" value="1"/>
</dbReference>
<keyword evidence="10" id="KW-0131">Cell cycle</keyword>
<evidence type="ECO:0000259" key="14">
    <source>
        <dbReference type="SMART" id="SM00968"/>
    </source>
</evidence>
<protein>
    <recommendedName>
        <fullName evidence="11">Structural maintenance of chromosomes protein</fullName>
    </recommendedName>
</protein>
<proteinExistence type="inferred from homology"/>
<feature type="compositionally biased region" description="Basic and acidic residues" evidence="13">
    <location>
        <begin position="312"/>
        <end position="330"/>
    </location>
</feature>
<dbReference type="EMBL" id="FN668690">
    <property type="protein sequence ID" value="CBK25261.2"/>
    <property type="molecule type" value="Genomic_DNA"/>
</dbReference>
<dbReference type="GO" id="GO:0000280">
    <property type="term" value="P:nuclear division"/>
    <property type="evidence" value="ECO:0007669"/>
    <property type="project" value="UniProtKB-ARBA"/>
</dbReference>
<name>D8MB22_BLAHO</name>
<dbReference type="InterPro" id="IPR024704">
    <property type="entry name" value="SMC"/>
</dbReference>
<feature type="region of interest" description="Disordered" evidence="13">
    <location>
        <begin position="306"/>
        <end position="402"/>
    </location>
</feature>
<dbReference type="Proteomes" id="UP000008312">
    <property type="component" value="Unassembled WGS sequence"/>
</dbReference>
<dbReference type="Gene3D" id="3.30.70.1620">
    <property type="match status" value="1"/>
</dbReference>
<feature type="domain" description="SMC hinge" evidence="14">
    <location>
        <begin position="524"/>
        <end position="644"/>
    </location>
</feature>
<keyword evidence="16" id="KW-1185">Reference proteome</keyword>
<dbReference type="GO" id="GO:0005524">
    <property type="term" value="F:ATP binding"/>
    <property type="evidence" value="ECO:0007669"/>
    <property type="project" value="UniProtKB-KW"/>
</dbReference>
<evidence type="ECO:0000313" key="16">
    <source>
        <dbReference type="Proteomes" id="UP000008312"/>
    </source>
</evidence>
<dbReference type="InterPro" id="IPR003395">
    <property type="entry name" value="RecF/RecN/SMC_N"/>
</dbReference>
<feature type="region of interest" description="Disordered" evidence="13">
    <location>
        <begin position="1179"/>
        <end position="1201"/>
    </location>
</feature>
<keyword evidence="8" id="KW-0226">DNA condensation</keyword>
<evidence type="ECO:0000256" key="5">
    <source>
        <dbReference type="ARBA" id="ARBA00022776"/>
    </source>
</evidence>
<evidence type="ECO:0000256" key="10">
    <source>
        <dbReference type="ARBA" id="ARBA00023306"/>
    </source>
</evidence>
<keyword evidence="6" id="KW-0067">ATP-binding</keyword>
<dbReference type="FunFam" id="3.40.50.300:FF:000385">
    <property type="entry name" value="Structural maintenance of chromosomes 2"/>
    <property type="match status" value="1"/>
</dbReference>
<dbReference type="AlphaFoldDB" id="D8MB22"/>
<dbReference type="InterPro" id="IPR010935">
    <property type="entry name" value="SMC_hinge"/>
</dbReference>
<evidence type="ECO:0000256" key="11">
    <source>
        <dbReference type="PIRNR" id="PIRNR005719"/>
    </source>
</evidence>
<reference evidence="15" key="1">
    <citation type="submission" date="2010-02" db="EMBL/GenBank/DDBJ databases">
        <title>Sequencing and annotation of the Blastocystis hominis genome.</title>
        <authorList>
            <person name="Wincker P."/>
        </authorList>
    </citation>
    <scope>NUCLEOTIDE SEQUENCE</scope>
    <source>
        <strain evidence="15">Singapore isolate B</strain>
    </source>
</reference>
<evidence type="ECO:0000256" key="12">
    <source>
        <dbReference type="SAM" id="Coils"/>
    </source>
</evidence>
<dbReference type="CDD" id="cd03273">
    <property type="entry name" value="ABC_SMC2_euk"/>
    <property type="match status" value="1"/>
</dbReference>
<dbReference type="RefSeq" id="XP_012899309.1">
    <property type="nucleotide sequence ID" value="XM_013043855.1"/>
</dbReference>
<evidence type="ECO:0000256" key="3">
    <source>
        <dbReference type="ARBA" id="ARBA00022618"/>
    </source>
</evidence>
<dbReference type="Pfam" id="PF06470">
    <property type="entry name" value="SMC_hinge"/>
    <property type="match status" value="1"/>
</dbReference>
<dbReference type="Gene3D" id="1.20.1060.20">
    <property type="match status" value="1"/>
</dbReference>
<dbReference type="PANTHER" id="PTHR43977">
    <property type="entry name" value="STRUCTURAL MAINTENANCE OF CHROMOSOMES PROTEIN 3"/>
    <property type="match status" value="1"/>
</dbReference>
<dbReference type="Pfam" id="PF02463">
    <property type="entry name" value="SMC_N"/>
    <property type="match status" value="1"/>
</dbReference>
<dbReference type="InterPro" id="IPR036277">
    <property type="entry name" value="SMC_hinge_sf"/>
</dbReference>
<evidence type="ECO:0000256" key="13">
    <source>
        <dbReference type="SAM" id="MobiDB-lite"/>
    </source>
</evidence>
<dbReference type="GO" id="GO:0000796">
    <property type="term" value="C:condensin complex"/>
    <property type="evidence" value="ECO:0007669"/>
    <property type="project" value="UniProtKB-ARBA"/>
</dbReference>
<evidence type="ECO:0000256" key="2">
    <source>
        <dbReference type="ARBA" id="ARBA00005231"/>
    </source>
</evidence>
<dbReference type="FunFam" id="3.40.50.300:FF:000278">
    <property type="entry name" value="Structural maintenance of chromosomes 2"/>
    <property type="match status" value="1"/>
</dbReference>
<dbReference type="SMART" id="SM00968">
    <property type="entry name" value="SMC_hinge"/>
    <property type="match status" value="1"/>
</dbReference>
<evidence type="ECO:0000256" key="7">
    <source>
        <dbReference type="ARBA" id="ARBA00023054"/>
    </source>
</evidence>
<evidence type="ECO:0000256" key="4">
    <source>
        <dbReference type="ARBA" id="ARBA00022741"/>
    </source>
</evidence>
<dbReference type="Gene3D" id="3.40.50.300">
    <property type="entry name" value="P-loop containing nucleotide triphosphate hydrolases"/>
    <property type="match status" value="2"/>
</dbReference>
<keyword evidence="7 12" id="KW-0175">Coiled coil</keyword>
<accession>D8MB22</accession>
<feature type="coiled-coil region" evidence="12">
    <location>
        <begin position="413"/>
        <end position="506"/>
    </location>
</feature>
<evidence type="ECO:0000256" key="1">
    <source>
        <dbReference type="ARBA" id="ARBA00004123"/>
    </source>
</evidence>
<dbReference type="GO" id="GO:0016887">
    <property type="term" value="F:ATP hydrolysis activity"/>
    <property type="evidence" value="ECO:0007669"/>
    <property type="project" value="InterPro"/>
</dbReference>
<keyword evidence="4" id="KW-0547">Nucleotide-binding</keyword>
<sequence length="1201" mass="134504">MYLEEIILDGFKSYANRTVISGFDSKFNAITGLNGSGKSNILDAICFVLGITNLSQVRVKNLQELVYKQGQAGITKATVTLVFNNERSDQSPIGYEQYDRITVTRQVVIGGRNKYLIQGHNAQVNQVQNLFHSVQLNVNNPHFLIMQGHITKVLNMKPKEILGMVEEACGTRLYEMKKAQAQKTMEKKDVKVSEITKILEEDITPTLEKLRAQRSAYLQWASNSTEIERLHRQETAFEYYSARQTLHDGAEENRLIAEELNLESAINRLKVEEIERKVKAIQSNSKASADADELSVREGRASHLEVGARTLEGFDPRERELQQRNNRDGPGEAGASVGGESVPEHDAKRGGGRDRKRIEAENRAKEASEERVRLEELEKQLEHAKQGDVGSSGSSGSSGRSFGDLVEAQRRVQLEQASKIKQLRQQLAASEAELERINATLDRSAGERAKNEAELTACRDRVNKLRSELSSIGLDSGEYEHAQQSLRNVEAELEQVRSACDRAESQVSSLRFSYSDPEPHFDRSRVKGLVAELIEVRDERFTNAIEVCAGGKLYQVVVDTDETGSALLKKGRLQRRVTIIPLNRIRHHTLPPAKVLQAQRLAPQGSVSLALTLVGYSESVQEAIEYVFGTTLVCETLDVARKVAFHPGVRARTVTLDGDIVDPSGVLEGGARSRSVPVLQLLAEANQLRDRRVALEQEAAQLRASFERLRGKRQEEQRVQGRLELELHNMEVLERSAGGESTRLESEKAARTKEIAELRSLLEEAVGEEKRGEAHLRDLEAKEREMKAAGASSVQALMESVEACRQSAKMKAKAAESGANEAEEQRLEEEEQRRQLGEMEAAIAAQREALATHAKVVEALEAKMRAMKEEYDRVKREATAKREEAHRQSEEVQEYQRELEARNREMEEAEAKRKQVAGRKAKLQKARADAESRMQSLLSQFAWLSSEESEFGKEGTDYDFARLDPKELRARIASLEEEQEHLGRRLNKKVLGMMEKAESEYQELLKKRRIIENDRSQIVKVIDELDIKKKETLASTYAKVNRDFGSIFSTLLPGASARLDPPAGGTVLDGLEVRVAFGGKEKESLSELSGGQRSLLALSLVLALLLFKPAPMYILDEVDAALDLSHTQNIGRMLRKHFGQSQFIVVSLKEGMFTNANVIFRTKFVDGVSTVTRTVGQILQDEEREGEGEKGKESKRRHKSS</sequence>
<evidence type="ECO:0000256" key="9">
    <source>
        <dbReference type="ARBA" id="ARBA00023242"/>
    </source>
</evidence>
<evidence type="ECO:0000313" key="15">
    <source>
        <dbReference type="EMBL" id="CBK25261.2"/>
    </source>
</evidence>
<keyword evidence="3" id="KW-0132">Cell division</keyword>
<dbReference type="PIRSF" id="PIRSF005719">
    <property type="entry name" value="SMC"/>
    <property type="match status" value="1"/>
</dbReference>
<gene>
    <name evidence="15" type="ORF">GSBLH_T00004879001</name>
</gene>
<feature type="compositionally biased region" description="Basic and acidic residues" evidence="13">
    <location>
        <begin position="342"/>
        <end position="386"/>
    </location>
</feature>
<dbReference type="InterPro" id="IPR027120">
    <property type="entry name" value="Smc2_ABC"/>
</dbReference>
<dbReference type="InterPro" id="IPR027417">
    <property type="entry name" value="P-loop_NTPase"/>
</dbReference>
<dbReference type="GO" id="GO:0098813">
    <property type="term" value="P:nuclear chromosome segregation"/>
    <property type="evidence" value="ECO:0007669"/>
    <property type="project" value="UniProtKB-ARBA"/>
</dbReference>
<dbReference type="GeneID" id="24921876"/>
<dbReference type="InParanoid" id="D8MB22"/>
<feature type="region of interest" description="Disordered" evidence="13">
    <location>
        <begin position="812"/>
        <end position="831"/>
    </location>
</feature>
<evidence type="ECO:0000256" key="6">
    <source>
        <dbReference type="ARBA" id="ARBA00022840"/>
    </source>
</evidence>
<feature type="coiled-coil region" evidence="12">
    <location>
        <begin position="678"/>
        <end position="712"/>
    </location>
</feature>
<dbReference type="FunFam" id="1.20.1060.20:FF:000005">
    <property type="entry name" value="Structural maintenance of chromosomes 2"/>
    <property type="match status" value="1"/>
</dbReference>
<feature type="coiled-coil region" evidence="12">
    <location>
        <begin position="987"/>
        <end position="1014"/>
    </location>
</feature>
<keyword evidence="9 11" id="KW-0539">Nucleus</keyword>
<keyword evidence="5" id="KW-0498">Mitosis</keyword>
<dbReference type="FunCoup" id="D8MB22">
    <property type="interactions" value="422"/>
</dbReference>
<evidence type="ECO:0000256" key="8">
    <source>
        <dbReference type="ARBA" id="ARBA00023067"/>
    </source>
</evidence>
<organism evidence="15">
    <name type="scientific">Blastocystis hominis</name>
    <dbReference type="NCBI Taxonomy" id="12968"/>
    <lineage>
        <taxon>Eukaryota</taxon>
        <taxon>Sar</taxon>
        <taxon>Stramenopiles</taxon>
        <taxon>Bigyra</taxon>
        <taxon>Opalozoa</taxon>
        <taxon>Opalinata</taxon>
        <taxon>Blastocystidae</taxon>
        <taxon>Blastocystis</taxon>
    </lineage>
</organism>
<dbReference type="GO" id="GO:0031981">
    <property type="term" value="C:nuclear lumen"/>
    <property type="evidence" value="ECO:0007669"/>
    <property type="project" value="UniProtKB-ARBA"/>
</dbReference>
<feature type="compositionally biased region" description="Low complexity" evidence="13">
    <location>
        <begin position="391"/>
        <end position="402"/>
    </location>
</feature>
<dbReference type="OMA" id="THNKIAM"/>